<name>A6GDX5_9BACT</name>
<dbReference type="Proteomes" id="UP000005801">
    <property type="component" value="Unassembled WGS sequence"/>
</dbReference>
<organism evidence="1 2">
    <name type="scientific">Plesiocystis pacifica SIR-1</name>
    <dbReference type="NCBI Taxonomy" id="391625"/>
    <lineage>
        <taxon>Bacteria</taxon>
        <taxon>Pseudomonadati</taxon>
        <taxon>Myxococcota</taxon>
        <taxon>Polyangia</taxon>
        <taxon>Nannocystales</taxon>
        <taxon>Nannocystaceae</taxon>
        <taxon>Plesiocystis</taxon>
    </lineage>
</organism>
<dbReference type="AlphaFoldDB" id="A6GDX5"/>
<evidence type="ECO:0000313" key="2">
    <source>
        <dbReference type="Proteomes" id="UP000005801"/>
    </source>
</evidence>
<gene>
    <name evidence="1" type="ORF">PPSIR1_25136</name>
</gene>
<sequence length="31" mass="3148">MSGASLEARVRGVEAFAELLDGLIAQALMAG</sequence>
<reference evidence="1 2" key="1">
    <citation type="submission" date="2007-06" db="EMBL/GenBank/DDBJ databases">
        <authorList>
            <person name="Shimkets L."/>
            <person name="Ferriera S."/>
            <person name="Johnson J."/>
            <person name="Kravitz S."/>
            <person name="Beeson K."/>
            <person name="Sutton G."/>
            <person name="Rogers Y.-H."/>
            <person name="Friedman R."/>
            <person name="Frazier M."/>
            <person name="Venter J.C."/>
        </authorList>
    </citation>
    <scope>NUCLEOTIDE SEQUENCE [LARGE SCALE GENOMIC DNA]</scope>
    <source>
        <strain evidence="1 2">SIR-1</strain>
    </source>
</reference>
<comment type="caution">
    <text evidence="1">The sequence shown here is derived from an EMBL/GenBank/DDBJ whole genome shotgun (WGS) entry which is preliminary data.</text>
</comment>
<keyword evidence="2" id="KW-1185">Reference proteome</keyword>
<evidence type="ECO:0000313" key="1">
    <source>
        <dbReference type="EMBL" id="EDM75924.1"/>
    </source>
</evidence>
<proteinExistence type="predicted"/>
<accession>A6GDX5</accession>
<protein>
    <submittedName>
        <fullName evidence="1">Uncharacterized protein</fullName>
    </submittedName>
</protein>
<dbReference type="EMBL" id="ABCS01000077">
    <property type="protein sequence ID" value="EDM75924.1"/>
    <property type="molecule type" value="Genomic_DNA"/>
</dbReference>